<evidence type="ECO:0000313" key="4">
    <source>
        <dbReference type="Proteomes" id="UP000176504"/>
    </source>
</evidence>
<protein>
    <recommendedName>
        <fullName evidence="2">VanZ-like domain-containing protein</fullName>
    </recommendedName>
</protein>
<evidence type="ECO:0000313" key="3">
    <source>
        <dbReference type="EMBL" id="OGC55132.1"/>
    </source>
</evidence>
<keyword evidence="1" id="KW-0812">Transmembrane</keyword>
<keyword evidence="1" id="KW-0472">Membrane</keyword>
<organism evidence="3 4">
    <name type="scientific">candidate division WWE3 bacterium RIFCSPLOWO2_01_FULL_41_18</name>
    <dbReference type="NCBI Taxonomy" id="1802625"/>
    <lineage>
        <taxon>Bacteria</taxon>
        <taxon>Katanobacteria</taxon>
    </lineage>
</organism>
<dbReference type="EMBL" id="MEVI01000003">
    <property type="protein sequence ID" value="OGC55132.1"/>
    <property type="molecule type" value="Genomic_DNA"/>
</dbReference>
<dbReference type="NCBIfam" id="NF037970">
    <property type="entry name" value="vanZ_1"/>
    <property type="match status" value="1"/>
</dbReference>
<keyword evidence="1" id="KW-1133">Transmembrane helix</keyword>
<feature type="transmembrane region" description="Helical" evidence="1">
    <location>
        <begin position="12"/>
        <end position="31"/>
    </location>
</feature>
<dbReference type="Pfam" id="PF04892">
    <property type="entry name" value="VanZ"/>
    <property type="match status" value="1"/>
</dbReference>
<dbReference type="Proteomes" id="UP000176504">
    <property type="component" value="Unassembled WGS sequence"/>
</dbReference>
<proteinExistence type="predicted"/>
<gene>
    <name evidence="3" type="ORF">A3A78_04100</name>
</gene>
<dbReference type="AlphaFoldDB" id="A0A1F4VD05"/>
<sequence length="125" mass="14019">MNAKFVRLWLPAIFWSVFIFVLSSLPGADFAKTKGADFLIRKTLHVIEYSILVLTYYRGSKNAFVSAGLAVIFALTDELHQNLTPTRTGKVSDVLIDSIASLTTGFILWKLFPILPAKLKSWLLE</sequence>
<evidence type="ECO:0000256" key="1">
    <source>
        <dbReference type="SAM" id="Phobius"/>
    </source>
</evidence>
<reference evidence="3 4" key="1">
    <citation type="journal article" date="2016" name="Nat. Commun.">
        <title>Thousands of microbial genomes shed light on interconnected biogeochemical processes in an aquifer system.</title>
        <authorList>
            <person name="Anantharaman K."/>
            <person name="Brown C.T."/>
            <person name="Hug L.A."/>
            <person name="Sharon I."/>
            <person name="Castelle C.J."/>
            <person name="Probst A.J."/>
            <person name="Thomas B.C."/>
            <person name="Singh A."/>
            <person name="Wilkins M.J."/>
            <person name="Karaoz U."/>
            <person name="Brodie E.L."/>
            <person name="Williams K.H."/>
            <person name="Hubbard S.S."/>
            <person name="Banfield J.F."/>
        </authorList>
    </citation>
    <scope>NUCLEOTIDE SEQUENCE [LARGE SCALE GENOMIC DNA]</scope>
</reference>
<name>A0A1F4VD05_UNCKA</name>
<comment type="caution">
    <text evidence="3">The sequence shown here is derived from an EMBL/GenBank/DDBJ whole genome shotgun (WGS) entry which is preliminary data.</text>
</comment>
<dbReference type="InterPro" id="IPR006976">
    <property type="entry name" value="VanZ-like"/>
</dbReference>
<accession>A0A1F4VD05</accession>
<evidence type="ECO:0000259" key="2">
    <source>
        <dbReference type="Pfam" id="PF04892"/>
    </source>
</evidence>
<feature type="domain" description="VanZ-like" evidence="2">
    <location>
        <begin position="33"/>
        <end position="112"/>
    </location>
</feature>